<protein>
    <submittedName>
        <fullName evidence="1">Uncharacterized protein</fullName>
    </submittedName>
</protein>
<dbReference type="Proteomes" id="UP000054011">
    <property type="component" value="Unassembled WGS sequence"/>
</dbReference>
<dbReference type="EMBL" id="LNSV01000078">
    <property type="protein sequence ID" value="KUH36402.1"/>
    <property type="molecule type" value="Genomic_DNA"/>
</dbReference>
<dbReference type="RefSeq" id="WP_058944315.1">
    <property type="nucleotide sequence ID" value="NZ_LNSV01000078.1"/>
</dbReference>
<name>A0A100Y2C3_9ACTN</name>
<dbReference type="OrthoDB" id="3870503at2"/>
<keyword evidence="2" id="KW-1185">Reference proteome</keyword>
<reference evidence="1 2" key="1">
    <citation type="submission" date="2015-11" db="EMBL/GenBank/DDBJ databases">
        <title>Genome-wide analysis reveals the secondary metabolome in Streptomyces kanasensis ZX01.</title>
        <authorList>
            <person name="Zhang G."/>
            <person name="Han L."/>
            <person name="Feng J."/>
            <person name="Zhang X."/>
        </authorList>
    </citation>
    <scope>NUCLEOTIDE SEQUENCE [LARGE SCALE GENOMIC DNA]</scope>
    <source>
        <strain evidence="1 2">ZX01</strain>
    </source>
</reference>
<sequence length="161" mass="17530">MDLVLDPPHGVGPVRIGMTFAEAVAAVTPWGAPEVEHDDDDVTIRAKCREIGVTILLEGSGEAVTAVELWWPGEGRSTDVRVLLRGDDVFTTPAENLFHAARERGWIVDQSEPEYPFIPGVSLGFTRQTSQDLPRTVAGLPVHATSVLIGDEHYYNERLGG</sequence>
<evidence type="ECO:0000313" key="1">
    <source>
        <dbReference type="EMBL" id="KUH36402.1"/>
    </source>
</evidence>
<dbReference type="AlphaFoldDB" id="A0A100Y2C3"/>
<comment type="caution">
    <text evidence="1">The sequence shown here is derived from an EMBL/GenBank/DDBJ whole genome shotgun (WGS) entry which is preliminary data.</text>
</comment>
<evidence type="ECO:0000313" key="2">
    <source>
        <dbReference type="Proteomes" id="UP000054011"/>
    </source>
</evidence>
<proteinExistence type="predicted"/>
<organism evidence="1 2">
    <name type="scientific">Streptomyces kanasensis</name>
    <dbReference type="NCBI Taxonomy" id="936756"/>
    <lineage>
        <taxon>Bacteria</taxon>
        <taxon>Bacillati</taxon>
        <taxon>Actinomycetota</taxon>
        <taxon>Actinomycetes</taxon>
        <taxon>Kitasatosporales</taxon>
        <taxon>Streptomycetaceae</taxon>
        <taxon>Streptomyces</taxon>
    </lineage>
</organism>
<accession>A0A100Y2C3</accession>
<gene>
    <name evidence="1" type="ORF">ATE80_23810</name>
</gene>